<dbReference type="Gene3D" id="1.25.40.20">
    <property type="entry name" value="Ankyrin repeat-containing domain"/>
    <property type="match status" value="1"/>
</dbReference>
<evidence type="ECO:0000313" key="3">
    <source>
        <dbReference type="Proteomes" id="UP001391051"/>
    </source>
</evidence>
<evidence type="ECO:0000313" key="2">
    <source>
        <dbReference type="EMBL" id="KAK7936713.1"/>
    </source>
</evidence>
<name>A0ABR1PSS1_9PEZI</name>
<sequence length="691" mass="75825">MLFYASFPNEISRQILTEAIRGRGVKRAQRLRFVSKNWKAWVDELQILSGNFVSKEVRFERAPFWPRYIAHLALRPQQQDDTTPTLRAIRQAAERVAGYTGPHADLDAVVREHVVDVCTMVNLWPDREWVMEALLPCDLWPSSVLSEFYSCEQDRHDQILLATAASANQMALVKGTLQSMQGNPSDRERSDSALLEFALGIAAYKGHIEISSLLLAACSEKTKAGTLVVRHASKANNPTMIDLGLGLDCGPDASLLAMRETTSLEVYQKLYALVKDRLAGRNSSWSCLDLLADHMEVSARRGAIPIVDFLLGLDVPASAYWRQPPVNLRPDLLGGYDMGYSLQEGPREGNALDAAAQQGNPVVARLLLDYVGESKWYSPLALTTAVERGARRGGQDAPDWMAQRFRWSTGESEGVGAGIDGRDTPWLPGMNLRRDGRGLRPMPSLRPPHSIVPQAQPADVAFVACAQKPGFNPIVRAHTGNIRESARRRQNPRSACPVPGPETTGTHFRGKGSKSGGFGFFLLPLLRIRANRGTTSCETGTALCCRRHRRVLLAQHGRQLLAMSDSLVHQPVPQPIRVDQLHSVASTGATTSDGRRGCSFEQRGGLADDAVPCPGRPAQYGRKEAGGRGRTATLQDESGLDVDVAIPQDAEHLFLDSFPGWISLLRVDTLAPPKSGGCETASIRWYKSRLP</sequence>
<keyword evidence="3" id="KW-1185">Reference proteome</keyword>
<organism evidence="2 3">
    <name type="scientific">Apiospora aurea</name>
    <dbReference type="NCBI Taxonomy" id="335848"/>
    <lineage>
        <taxon>Eukaryota</taxon>
        <taxon>Fungi</taxon>
        <taxon>Dikarya</taxon>
        <taxon>Ascomycota</taxon>
        <taxon>Pezizomycotina</taxon>
        <taxon>Sordariomycetes</taxon>
        <taxon>Xylariomycetidae</taxon>
        <taxon>Amphisphaeriales</taxon>
        <taxon>Apiosporaceae</taxon>
        <taxon>Apiospora</taxon>
    </lineage>
</organism>
<dbReference type="RefSeq" id="XP_066692462.1">
    <property type="nucleotide sequence ID" value="XM_066851373.1"/>
</dbReference>
<accession>A0ABR1PSS1</accession>
<feature type="region of interest" description="Disordered" evidence="1">
    <location>
        <begin position="484"/>
        <end position="511"/>
    </location>
</feature>
<comment type="caution">
    <text evidence="2">The sequence shown here is derived from an EMBL/GenBank/DDBJ whole genome shotgun (WGS) entry which is preliminary data.</text>
</comment>
<protein>
    <recommendedName>
        <fullName evidence="4">F-box domain-containing protein</fullName>
    </recommendedName>
</protein>
<gene>
    <name evidence="2" type="ORF">PG986_015151</name>
</gene>
<proteinExistence type="predicted"/>
<dbReference type="EMBL" id="JAQQWE010000011">
    <property type="protein sequence ID" value="KAK7936713.1"/>
    <property type="molecule type" value="Genomic_DNA"/>
</dbReference>
<dbReference type="InterPro" id="IPR036770">
    <property type="entry name" value="Ankyrin_rpt-contain_sf"/>
</dbReference>
<reference evidence="2 3" key="1">
    <citation type="submission" date="2023-01" db="EMBL/GenBank/DDBJ databases">
        <title>Analysis of 21 Apiospora genomes using comparative genomics revels a genus with tremendous synthesis potential of carbohydrate active enzymes and secondary metabolites.</title>
        <authorList>
            <person name="Sorensen T."/>
        </authorList>
    </citation>
    <scope>NUCLEOTIDE SEQUENCE [LARGE SCALE GENOMIC DNA]</scope>
    <source>
        <strain evidence="2 3">CBS 24483</strain>
    </source>
</reference>
<evidence type="ECO:0000256" key="1">
    <source>
        <dbReference type="SAM" id="MobiDB-lite"/>
    </source>
</evidence>
<evidence type="ECO:0008006" key="4">
    <source>
        <dbReference type="Google" id="ProtNLM"/>
    </source>
</evidence>
<dbReference type="GeneID" id="92084435"/>
<dbReference type="Proteomes" id="UP001391051">
    <property type="component" value="Unassembled WGS sequence"/>
</dbReference>